<dbReference type="EMBL" id="JAVDRF010000020">
    <property type="protein sequence ID" value="MDR6539650.1"/>
    <property type="molecule type" value="Genomic_DNA"/>
</dbReference>
<dbReference type="CDD" id="cd00829">
    <property type="entry name" value="SCP-x_thiolase"/>
    <property type="match status" value="1"/>
</dbReference>
<name>A0ABU1NMH5_9BURK</name>
<dbReference type="Gene3D" id="3.40.47.10">
    <property type="match status" value="1"/>
</dbReference>
<dbReference type="PANTHER" id="PTHR42870:SF1">
    <property type="entry name" value="NON-SPECIFIC LIPID-TRANSFER PROTEIN-LIKE 2"/>
    <property type="match status" value="1"/>
</dbReference>
<sequence>MKRMKSDTTTRRRQSYEGVAVAVPVTVPYARYSTRSAHWFVGQALEALVKASGVAKEDIDGLCLSSFSLAPDTAVGVTQHLGLSPRWLDHVPTGGASGVMCLRRAARAVQAGDAEIVACVGADTNHVDSFRLTLGSFSNFARDASYPYGSGGPNSIFAMITANYMRTYGAKREDFGRIAVDQRTNALGNPNAMFKKPLTLDEYMGARPISEPIHLFDCVMPCAGAEAFLVMSEARARDLGLAHVVIRGAIERHNAYAEDPVMVRGGWRKDRDDLYAQAGVKPAELDFVQTYDDYPVIVMMHFEDLGFCEKGEGPDFVRSHAMTFDGSFPNNTSGGQLSAGQAGAAGGFLGMVEAIRQLTDQAGPRRVPDAKLGLVAGFGMVTYDRCLCTGAVILGRSE</sequence>
<dbReference type="InterPro" id="IPR016039">
    <property type="entry name" value="Thiolase-like"/>
</dbReference>
<dbReference type="PIRSF" id="PIRSF000429">
    <property type="entry name" value="Ac-CoA_Ac_transf"/>
    <property type="match status" value="1"/>
</dbReference>
<comment type="caution">
    <text evidence="2">The sequence shown here is derived from an EMBL/GenBank/DDBJ whole genome shotgun (WGS) entry which is preliminary data.</text>
</comment>
<dbReference type="InterPro" id="IPR002155">
    <property type="entry name" value="Thiolase"/>
</dbReference>
<dbReference type="Pfam" id="PF22691">
    <property type="entry name" value="Thiolase_C_1"/>
    <property type="match status" value="1"/>
</dbReference>
<dbReference type="PANTHER" id="PTHR42870">
    <property type="entry name" value="ACETYL-COA C-ACETYLTRANSFERASE"/>
    <property type="match status" value="1"/>
</dbReference>
<feature type="domain" description="Thiolase C-terminal" evidence="1">
    <location>
        <begin position="252"/>
        <end position="384"/>
    </location>
</feature>
<dbReference type="SUPFAM" id="SSF53901">
    <property type="entry name" value="Thiolase-like"/>
    <property type="match status" value="1"/>
</dbReference>
<organism evidence="2 3">
    <name type="scientific">Variovorax soli</name>
    <dbReference type="NCBI Taxonomy" id="376815"/>
    <lineage>
        <taxon>Bacteria</taxon>
        <taxon>Pseudomonadati</taxon>
        <taxon>Pseudomonadota</taxon>
        <taxon>Betaproteobacteria</taxon>
        <taxon>Burkholderiales</taxon>
        <taxon>Comamonadaceae</taxon>
        <taxon>Variovorax</taxon>
    </lineage>
</organism>
<proteinExistence type="predicted"/>
<evidence type="ECO:0000313" key="3">
    <source>
        <dbReference type="Proteomes" id="UP001184230"/>
    </source>
</evidence>
<gene>
    <name evidence="2" type="ORF">J2739_005449</name>
</gene>
<dbReference type="Proteomes" id="UP001184230">
    <property type="component" value="Unassembled WGS sequence"/>
</dbReference>
<accession>A0ABU1NMH5</accession>
<evidence type="ECO:0000313" key="2">
    <source>
        <dbReference type="EMBL" id="MDR6539650.1"/>
    </source>
</evidence>
<keyword evidence="3" id="KW-1185">Reference proteome</keyword>
<evidence type="ECO:0000259" key="1">
    <source>
        <dbReference type="Pfam" id="PF22691"/>
    </source>
</evidence>
<reference evidence="2 3" key="1">
    <citation type="submission" date="2023-07" db="EMBL/GenBank/DDBJ databases">
        <title>Sorghum-associated microbial communities from plants grown in Nebraska, USA.</title>
        <authorList>
            <person name="Schachtman D."/>
        </authorList>
    </citation>
    <scope>NUCLEOTIDE SEQUENCE [LARGE SCALE GENOMIC DNA]</scope>
    <source>
        <strain evidence="2 3">DS1781</strain>
    </source>
</reference>
<dbReference type="InterPro" id="IPR055140">
    <property type="entry name" value="Thiolase_C_2"/>
</dbReference>
<protein>
    <submittedName>
        <fullName evidence="2">Acetyl-CoA acetyltransferase</fullName>
    </submittedName>
</protein>